<dbReference type="AlphaFoldDB" id="A0A336MV63"/>
<evidence type="ECO:0000313" key="4">
    <source>
        <dbReference type="EMBL" id="SSX33595.1"/>
    </source>
</evidence>
<organism evidence="4">
    <name type="scientific">Culicoides sonorensis</name>
    <name type="common">Biting midge</name>
    <dbReference type="NCBI Taxonomy" id="179676"/>
    <lineage>
        <taxon>Eukaryota</taxon>
        <taxon>Metazoa</taxon>
        <taxon>Ecdysozoa</taxon>
        <taxon>Arthropoda</taxon>
        <taxon>Hexapoda</taxon>
        <taxon>Insecta</taxon>
        <taxon>Pterygota</taxon>
        <taxon>Neoptera</taxon>
        <taxon>Endopterygota</taxon>
        <taxon>Diptera</taxon>
        <taxon>Nematocera</taxon>
        <taxon>Chironomoidea</taxon>
        <taxon>Ceratopogonidae</taxon>
        <taxon>Ceratopogoninae</taxon>
        <taxon>Culicoides</taxon>
        <taxon>Monoculicoides</taxon>
    </lineage>
</organism>
<keyword evidence="2" id="KW-0732">Signal</keyword>
<dbReference type="VEuPathDB" id="VectorBase:CSON006673"/>
<reference evidence="3" key="1">
    <citation type="submission" date="2018-04" db="EMBL/GenBank/DDBJ databases">
        <authorList>
            <person name="Go L.Y."/>
            <person name="Mitchell J.A."/>
        </authorList>
    </citation>
    <scope>NUCLEOTIDE SEQUENCE</scope>
    <source>
        <tissue evidence="3">Whole organism</tissue>
    </source>
</reference>
<dbReference type="EMBL" id="UFQS01002506">
    <property type="protein sequence ID" value="SSX14179.1"/>
    <property type="molecule type" value="Genomic_DNA"/>
</dbReference>
<accession>A0A336MV63</accession>
<protein>
    <submittedName>
        <fullName evidence="4">CSON006673 protein</fullName>
    </submittedName>
</protein>
<evidence type="ECO:0000313" key="3">
    <source>
        <dbReference type="EMBL" id="SSX14179.1"/>
    </source>
</evidence>
<evidence type="ECO:0000256" key="2">
    <source>
        <dbReference type="SAM" id="SignalP"/>
    </source>
</evidence>
<evidence type="ECO:0000256" key="1">
    <source>
        <dbReference type="SAM" id="MobiDB-lite"/>
    </source>
</evidence>
<sequence>MTQKYIQGQLLFSILTVLAMVNLNNAAPNPNLCPDDPRCQEPFPARVVRSPKPQCDLNDPTRVDRRCKEGLVRVARSPQCDPTDPRCEEPYPPGARAARSPKPQCDPTDPRCEDKYPPGGLVRVARSPQCTKDPSCQDPFPNGKTPLNRVARSKFPCDPTDPSCEDKYPPGGLVRAARSPKPQYDGDSSEDVQEA</sequence>
<feature type="region of interest" description="Disordered" evidence="1">
    <location>
        <begin position="77"/>
        <end position="195"/>
    </location>
</feature>
<proteinExistence type="predicted"/>
<reference evidence="4" key="2">
    <citation type="submission" date="2018-07" db="EMBL/GenBank/DDBJ databases">
        <authorList>
            <person name="Quirk P.G."/>
            <person name="Krulwich T.A."/>
        </authorList>
    </citation>
    <scope>NUCLEOTIDE SEQUENCE</scope>
</reference>
<feature type="signal peptide" evidence="2">
    <location>
        <begin position="1"/>
        <end position="26"/>
    </location>
</feature>
<dbReference type="EMBL" id="UFQT01002506">
    <property type="protein sequence ID" value="SSX33595.1"/>
    <property type="molecule type" value="Genomic_DNA"/>
</dbReference>
<feature type="chain" id="PRO_5036062391" evidence="2">
    <location>
        <begin position="27"/>
        <end position="195"/>
    </location>
</feature>
<name>A0A336MV63_CULSO</name>
<gene>
    <name evidence="4" type="primary">CSON006673</name>
</gene>